<reference evidence="3 4" key="1">
    <citation type="journal article" date="2019" name="Nat. Ecol. Evol.">
        <title>Megaphylogeny resolves global patterns of mushroom evolution.</title>
        <authorList>
            <person name="Varga T."/>
            <person name="Krizsan K."/>
            <person name="Foldi C."/>
            <person name="Dima B."/>
            <person name="Sanchez-Garcia M."/>
            <person name="Sanchez-Ramirez S."/>
            <person name="Szollosi G.J."/>
            <person name="Szarkandi J.G."/>
            <person name="Papp V."/>
            <person name="Albert L."/>
            <person name="Andreopoulos W."/>
            <person name="Angelini C."/>
            <person name="Antonin V."/>
            <person name="Barry K.W."/>
            <person name="Bougher N.L."/>
            <person name="Buchanan P."/>
            <person name="Buyck B."/>
            <person name="Bense V."/>
            <person name="Catcheside P."/>
            <person name="Chovatia M."/>
            <person name="Cooper J."/>
            <person name="Damon W."/>
            <person name="Desjardin D."/>
            <person name="Finy P."/>
            <person name="Geml J."/>
            <person name="Haridas S."/>
            <person name="Hughes K."/>
            <person name="Justo A."/>
            <person name="Karasinski D."/>
            <person name="Kautmanova I."/>
            <person name="Kiss B."/>
            <person name="Kocsube S."/>
            <person name="Kotiranta H."/>
            <person name="LaButti K.M."/>
            <person name="Lechner B.E."/>
            <person name="Liimatainen K."/>
            <person name="Lipzen A."/>
            <person name="Lukacs Z."/>
            <person name="Mihaltcheva S."/>
            <person name="Morgado L.N."/>
            <person name="Niskanen T."/>
            <person name="Noordeloos M.E."/>
            <person name="Ohm R.A."/>
            <person name="Ortiz-Santana B."/>
            <person name="Ovrebo C."/>
            <person name="Racz N."/>
            <person name="Riley R."/>
            <person name="Savchenko A."/>
            <person name="Shiryaev A."/>
            <person name="Soop K."/>
            <person name="Spirin V."/>
            <person name="Szebenyi C."/>
            <person name="Tomsovsky M."/>
            <person name="Tulloss R.E."/>
            <person name="Uehling J."/>
            <person name="Grigoriev I.V."/>
            <person name="Vagvolgyi C."/>
            <person name="Papp T."/>
            <person name="Martin F.M."/>
            <person name="Miettinen O."/>
            <person name="Hibbett D.S."/>
            <person name="Nagy L.G."/>
        </authorList>
    </citation>
    <scope>NUCLEOTIDE SEQUENCE [LARGE SCALE GENOMIC DNA]</scope>
    <source>
        <strain evidence="3 4">FP101781</strain>
    </source>
</reference>
<evidence type="ECO:0000256" key="1">
    <source>
        <dbReference type="SAM" id="MobiDB-lite"/>
    </source>
</evidence>
<organism evidence="3 4">
    <name type="scientific">Coprinellus micaceus</name>
    <name type="common">Glistening ink-cap mushroom</name>
    <name type="synonym">Coprinus micaceus</name>
    <dbReference type="NCBI Taxonomy" id="71717"/>
    <lineage>
        <taxon>Eukaryota</taxon>
        <taxon>Fungi</taxon>
        <taxon>Dikarya</taxon>
        <taxon>Basidiomycota</taxon>
        <taxon>Agaricomycotina</taxon>
        <taxon>Agaricomycetes</taxon>
        <taxon>Agaricomycetidae</taxon>
        <taxon>Agaricales</taxon>
        <taxon>Agaricineae</taxon>
        <taxon>Psathyrellaceae</taxon>
        <taxon>Coprinellus</taxon>
    </lineage>
</organism>
<feature type="compositionally biased region" description="Low complexity" evidence="1">
    <location>
        <begin position="265"/>
        <end position="279"/>
    </location>
</feature>
<evidence type="ECO:0000313" key="4">
    <source>
        <dbReference type="Proteomes" id="UP000298030"/>
    </source>
</evidence>
<feature type="transmembrane region" description="Helical" evidence="2">
    <location>
        <begin position="305"/>
        <end position="328"/>
    </location>
</feature>
<proteinExistence type="predicted"/>
<dbReference type="OrthoDB" id="2564904at2759"/>
<dbReference type="Proteomes" id="UP000298030">
    <property type="component" value="Unassembled WGS sequence"/>
</dbReference>
<keyword evidence="2" id="KW-0812">Transmembrane</keyword>
<evidence type="ECO:0000256" key="2">
    <source>
        <dbReference type="SAM" id="Phobius"/>
    </source>
</evidence>
<dbReference type="AlphaFoldDB" id="A0A4Y7SP31"/>
<sequence length="329" mass="34721">MLAVEVELAAEGALVVEQVVVEGQVDFVPLIDKHYTWDNLPYKIDTDVGLPRGEQTAFINSLDDFCFWAPPEPGRTVGEIEGEMIAWCTQPGHGTRVMPEGTITGVQFTKAPNYVQVVGYMDQTKINMVQGDAGGEMDPHGADLRGNPMGGILFTNAWTGTYVQAVEWHNFMGGNIFCLKACDPSKSDDEEYCQHIYDTQGCGFNAPSNAKDGVFESCASDNQPIPGQGPAIPPQSSQCSTYASTDIYGPSATVRVPIPGASTMSFSSVSRPTPTSSSTQAADKPTTSTSSSGTSAPQETAGNSAAGITVSLSFVIGVLALIAGAQVLM</sequence>
<keyword evidence="2" id="KW-1133">Transmembrane helix</keyword>
<dbReference type="STRING" id="71717.A0A4Y7SP31"/>
<comment type="caution">
    <text evidence="3">The sequence shown here is derived from an EMBL/GenBank/DDBJ whole genome shotgun (WGS) entry which is preliminary data.</text>
</comment>
<feature type="region of interest" description="Disordered" evidence="1">
    <location>
        <begin position="263"/>
        <end position="301"/>
    </location>
</feature>
<keyword evidence="2" id="KW-0472">Membrane</keyword>
<gene>
    <name evidence="3" type="ORF">FA13DRAFT_1798053</name>
</gene>
<keyword evidence="4" id="KW-1185">Reference proteome</keyword>
<protein>
    <recommendedName>
        <fullName evidence="5">Macrofage activating glyco protein</fullName>
    </recommendedName>
</protein>
<evidence type="ECO:0000313" key="3">
    <source>
        <dbReference type="EMBL" id="TEB23408.1"/>
    </source>
</evidence>
<accession>A0A4Y7SP31</accession>
<dbReference type="EMBL" id="QPFP01000078">
    <property type="protein sequence ID" value="TEB23408.1"/>
    <property type="molecule type" value="Genomic_DNA"/>
</dbReference>
<feature type="compositionally biased region" description="Low complexity" evidence="1">
    <location>
        <begin position="286"/>
        <end position="295"/>
    </location>
</feature>
<evidence type="ECO:0008006" key="5">
    <source>
        <dbReference type="Google" id="ProtNLM"/>
    </source>
</evidence>
<name>A0A4Y7SP31_COPMI</name>